<accession>A0ABY3MIJ7</accession>
<dbReference type="EMBL" id="NQMC01000054">
    <property type="protein sequence ID" value="TYD42271.1"/>
    <property type="molecule type" value="Genomic_DNA"/>
</dbReference>
<evidence type="ECO:0000313" key="2">
    <source>
        <dbReference type="Proteomes" id="UP000323129"/>
    </source>
</evidence>
<name>A0ABY3MIJ7_AERVE</name>
<sequence>MLIRESGTPTFLAHGVTSGAIAEITGGKFAAGAAGGAMSELASNWSLNAFGGNEEYHGIWDTHLFDRGVESRPGSLPVSRASMRCRAKSRALAPPPPVASLYPQLRYRQQVSR</sequence>
<protein>
    <submittedName>
        <fullName evidence="1">Uncharacterized protein</fullName>
    </submittedName>
</protein>
<organism evidence="1 2">
    <name type="scientific">Aeromonas veronii</name>
    <dbReference type="NCBI Taxonomy" id="654"/>
    <lineage>
        <taxon>Bacteria</taxon>
        <taxon>Pseudomonadati</taxon>
        <taxon>Pseudomonadota</taxon>
        <taxon>Gammaproteobacteria</taxon>
        <taxon>Aeromonadales</taxon>
        <taxon>Aeromonadaceae</taxon>
        <taxon>Aeromonas</taxon>
    </lineage>
</organism>
<reference evidence="1 2" key="1">
    <citation type="submission" date="2017-08" db="EMBL/GenBank/DDBJ databases">
        <title>Aeromonas veronii bv sobria strain NS22 whole genome sequencing.</title>
        <authorList>
            <person name="Katharios P."/>
            <person name="Ha V.Q."/>
            <person name="Smyrli M."/>
        </authorList>
    </citation>
    <scope>NUCLEOTIDE SEQUENCE [LARGE SCALE GENOMIC DNA]</scope>
    <source>
        <strain evidence="1 2">NS22</strain>
    </source>
</reference>
<proteinExistence type="predicted"/>
<comment type="caution">
    <text evidence="1">The sequence shown here is derived from an EMBL/GenBank/DDBJ whole genome shotgun (WGS) entry which is preliminary data.</text>
</comment>
<dbReference type="Proteomes" id="UP000323129">
    <property type="component" value="Unassembled WGS sequence"/>
</dbReference>
<gene>
    <name evidence="1" type="ORF">CJF24_16490</name>
</gene>
<evidence type="ECO:0000313" key="1">
    <source>
        <dbReference type="EMBL" id="TYD42271.1"/>
    </source>
</evidence>
<keyword evidence="2" id="KW-1185">Reference proteome</keyword>